<gene>
    <name evidence="1" type="ORF">KCV87_22225</name>
</gene>
<proteinExistence type="predicted"/>
<protein>
    <submittedName>
        <fullName evidence="1">Response regulator transcription factor</fullName>
    </submittedName>
</protein>
<dbReference type="GO" id="GO:0003677">
    <property type="term" value="F:DNA binding"/>
    <property type="evidence" value="ECO:0007669"/>
    <property type="project" value="InterPro"/>
</dbReference>
<dbReference type="Proteomes" id="UP000677152">
    <property type="component" value="Chromosome"/>
</dbReference>
<dbReference type="GO" id="GO:0006355">
    <property type="term" value="P:regulation of DNA-templated transcription"/>
    <property type="evidence" value="ECO:0007669"/>
    <property type="project" value="InterPro"/>
</dbReference>
<reference evidence="1" key="1">
    <citation type="submission" date="2021-04" db="EMBL/GenBank/DDBJ databases">
        <title>Genomic sequence of Actinosynnema pretiosum subsp. pretiosum ATCC 31280 (C-14919).</title>
        <authorList>
            <person name="Bai L."/>
            <person name="Wang X."/>
            <person name="Xiao Y."/>
        </authorList>
    </citation>
    <scope>NUCLEOTIDE SEQUENCE</scope>
    <source>
        <strain evidence="1">ATCC 31280</strain>
    </source>
</reference>
<evidence type="ECO:0000313" key="1">
    <source>
        <dbReference type="EMBL" id="QUF08096.1"/>
    </source>
</evidence>
<sequence>MTGGVAVVHGEAELYDRTAHLFASAKTLSCAANELVTWVAAHRGGVMSRQRRRTGVRKLFRLGALLDPAWAGHVEAVLSAGARVRLSRHEVNETILLDDRVAILAGDRSRGPRGYTVVTEPQLLSGITSLFEAAWGSGDELSEHAGAMAELRAVAPGVADALNRGWTDDAAARELGMSVRTYRRRVADLMAALGASSRFQAGARARELGLL</sequence>
<dbReference type="SUPFAM" id="SSF46894">
    <property type="entry name" value="C-terminal effector domain of the bipartite response regulators"/>
    <property type="match status" value="1"/>
</dbReference>
<dbReference type="EMBL" id="CP073249">
    <property type="protein sequence ID" value="QUF08096.1"/>
    <property type="molecule type" value="Genomic_DNA"/>
</dbReference>
<organism evidence="1 2">
    <name type="scientific">Actinosynnema pretiosum subsp. pretiosum</name>
    <dbReference type="NCBI Taxonomy" id="103721"/>
    <lineage>
        <taxon>Bacteria</taxon>
        <taxon>Bacillati</taxon>
        <taxon>Actinomycetota</taxon>
        <taxon>Actinomycetes</taxon>
        <taxon>Pseudonocardiales</taxon>
        <taxon>Pseudonocardiaceae</taxon>
        <taxon>Actinosynnema</taxon>
    </lineage>
</organism>
<name>A0AA45LDV9_9PSEU</name>
<dbReference type="InterPro" id="IPR016032">
    <property type="entry name" value="Sig_transdc_resp-reg_C-effctor"/>
</dbReference>
<dbReference type="AlphaFoldDB" id="A0AA45LDV9"/>
<dbReference type="Gene3D" id="1.10.10.10">
    <property type="entry name" value="Winged helix-like DNA-binding domain superfamily/Winged helix DNA-binding domain"/>
    <property type="match status" value="1"/>
</dbReference>
<dbReference type="InterPro" id="IPR036388">
    <property type="entry name" value="WH-like_DNA-bd_sf"/>
</dbReference>
<evidence type="ECO:0000313" key="2">
    <source>
        <dbReference type="Proteomes" id="UP000677152"/>
    </source>
</evidence>
<accession>A0AA45LDV9</accession>